<dbReference type="GO" id="GO:0016491">
    <property type="term" value="F:oxidoreductase activity"/>
    <property type="evidence" value="ECO:0007669"/>
    <property type="project" value="InterPro"/>
</dbReference>
<reference evidence="8" key="1">
    <citation type="submission" date="2018-02" db="EMBL/GenBank/DDBJ databases">
        <title>Genome sequence of Desulfocucumis palustris strain NAW-5.</title>
        <authorList>
            <person name="Watanabe M."/>
            <person name="Kojima H."/>
            <person name="Fukui M."/>
        </authorList>
    </citation>
    <scope>NUCLEOTIDE SEQUENCE [LARGE SCALE GENOMIC DNA]</scope>
    <source>
        <strain evidence="8">NAW-5</strain>
    </source>
</reference>
<dbReference type="PANTHER" id="PTHR43273:SF8">
    <property type="entry name" value="RADICAL SAM DOMAIN PROTEIN"/>
    <property type="match status" value="1"/>
</dbReference>
<dbReference type="InterPro" id="IPR013785">
    <property type="entry name" value="Aldolase_TIM"/>
</dbReference>
<protein>
    <submittedName>
        <fullName evidence="7">SCIFF radical SAM maturase</fullName>
    </submittedName>
</protein>
<evidence type="ECO:0000256" key="1">
    <source>
        <dbReference type="ARBA" id="ARBA00001966"/>
    </source>
</evidence>
<sequence length="450" mass="49614">MLHKFIINNTRVVLDVHSGAVHRVDRLTWDVLEDYRNIARDGLLEKLARRYPGQEVEEALAEVDELVEAGLLFSPDPLGGSYTPPAHNIVKALCLHLAHDCNLACRYCFAGQGKFGGPAGLMSLETGKAALDFLMNSSGGRRHVEVDFFGGEPLLNKRVLYGLVEYGNKLAGERDKEIKFTLTTNGLLLDEETGDFLNRHDMSVVLSLDGRPAVHDTMRPFPGGGGSYDIISRKIINFLESRDYRNYYVRGTYTANNTDFSRDVLHLAGLGLREISVEPVVAPPEEEYALREEHIPGLSREYALLADMVLERARAGDPINFFHFNIDLEGGPCLPKRLSGCGAGSEYLAVDPEGGLYPCHQFVGQEEYVMGDVYGGLVNKELPARFAGAHVYSKEGCAECWAKFFCSGGCHAGARAYSGTILKPNPLGCRLMKMRLECALYLKVAMAGQQ</sequence>
<dbReference type="InterPro" id="IPR023867">
    <property type="entry name" value="Sulphatase_maturase_rSAM"/>
</dbReference>
<dbReference type="InterPro" id="IPR058240">
    <property type="entry name" value="rSAM_sf"/>
</dbReference>
<evidence type="ECO:0000256" key="5">
    <source>
        <dbReference type="ARBA" id="ARBA00023014"/>
    </source>
</evidence>
<dbReference type="InterPro" id="IPR047602">
    <property type="entry name" value="SPASM_CteB-like"/>
</dbReference>
<keyword evidence="5" id="KW-0411">Iron-sulfur</keyword>
<dbReference type="InterPro" id="IPR024025">
    <property type="entry name" value="SCIFF_rSAM_maturase"/>
</dbReference>
<dbReference type="GO" id="GO:0051536">
    <property type="term" value="F:iron-sulfur cluster binding"/>
    <property type="evidence" value="ECO:0007669"/>
    <property type="project" value="UniProtKB-KW"/>
</dbReference>
<gene>
    <name evidence="7" type="ORF">DCCM_2577</name>
</gene>
<evidence type="ECO:0000313" key="8">
    <source>
        <dbReference type="Proteomes" id="UP000239549"/>
    </source>
</evidence>
<dbReference type="InterPro" id="IPR023885">
    <property type="entry name" value="4Fe4S-binding_SPASM_dom"/>
</dbReference>
<dbReference type="SFLD" id="SFLDG01067">
    <property type="entry name" value="SPASM/twitch_domain_containing"/>
    <property type="match status" value="1"/>
</dbReference>
<keyword evidence="2" id="KW-0949">S-adenosyl-L-methionine</keyword>
<accession>A0A2L2XB92</accession>
<dbReference type="RefSeq" id="WP_104371864.1">
    <property type="nucleotide sequence ID" value="NZ_BFAV01000102.1"/>
</dbReference>
<dbReference type="CDD" id="cd21124">
    <property type="entry name" value="SPASM_CteB-like"/>
    <property type="match status" value="1"/>
</dbReference>
<dbReference type="Pfam" id="PF13353">
    <property type="entry name" value="Fer4_12"/>
    <property type="match status" value="1"/>
</dbReference>
<keyword evidence="4" id="KW-0408">Iron</keyword>
<dbReference type="OrthoDB" id="9808591at2"/>
<dbReference type="PROSITE" id="PS51918">
    <property type="entry name" value="RADICAL_SAM"/>
    <property type="match status" value="1"/>
</dbReference>
<dbReference type="CDD" id="cd01335">
    <property type="entry name" value="Radical_SAM"/>
    <property type="match status" value="1"/>
</dbReference>
<name>A0A2L2XB92_9FIRM</name>
<evidence type="ECO:0000313" key="7">
    <source>
        <dbReference type="EMBL" id="GBF33475.1"/>
    </source>
</evidence>
<evidence type="ECO:0000256" key="3">
    <source>
        <dbReference type="ARBA" id="ARBA00022723"/>
    </source>
</evidence>
<dbReference type="Proteomes" id="UP000239549">
    <property type="component" value="Unassembled WGS sequence"/>
</dbReference>
<comment type="caution">
    <text evidence="7">The sequence shown here is derived from an EMBL/GenBank/DDBJ whole genome shotgun (WGS) entry which is preliminary data.</text>
</comment>
<dbReference type="SFLD" id="SFLDG01384">
    <property type="entry name" value="thioether_bond_formation_requi"/>
    <property type="match status" value="1"/>
</dbReference>
<dbReference type="NCBIfam" id="TIGR04085">
    <property type="entry name" value="rSAM_more_4Fe4S"/>
    <property type="match status" value="1"/>
</dbReference>
<dbReference type="AlphaFoldDB" id="A0A2L2XB92"/>
<evidence type="ECO:0000256" key="2">
    <source>
        <dbReference type="ARBA" id="ARBA00022691"/>
    </source>
</evidence>
<dbReference type="SFLD" id="SFLDS00029">
    <property type="entry name" value="Radical_SAM"/>
    <property type="match status" value="1"/>
</dbReference>
<proteinExistence type="predicted"/>
<dbReference type="SFLD" id="SFLDG01386">
    <property type="entry name" value="main_SPASM_domain-containing"/>
    <property type="match status" value="1"/>
</dbReference>
<comment type="cofactor">
    <cofactor evidence="1">
        <name>[4Fe-4S] cluster</name>
        <dbReference type="ChEBI" id="CHEBI:49883"/>
    </cofactor>
</comment>
<keyword evidence="8" id="KW-1185">Reference proteome</keyword>
<dbReference type="SUPFAM" id="SSF102114">
    <property type="entry name" value="Radical SAM enzymes"/>
    <property type="match status" value="1"/>
</dbReference>
<dbReference type="PANTHER" id="PTHR43273">
    <property type="entry name" value="ANAEROBIC SULFATASE-MATURATING ENZYME HOMOLOG ASLB-RELATED"/>
    <property type="match status" value="1"/>
</dbReference>
<dbReference type="Gene3D" id="3.20.20.70">
    <property type="entry name" value="Aldolase class I"/>
    <property type="match status" value="1"/>
</dbReference>
<organism evidence="7 8">
    <name type="scientific">Desulfocucumis palustris</name>
    <dbReference type="NCBI Taxonomy" id="1898651"/>
    <lineage>
        <taxon>Bacteria</taxon>
        <taxon>Bacillati</taxon>
        <taxon>Bacillota</taxon>
        <taxon>Clostridia</taxon>
        <taxon>Eubacteriales</taxon>
        <taxon>Desulfocucumaceae</taxon>
        <taxon>Desulfocucumis</taxon>
    </lineage>
</organism>
<keyword evidence="3" id="KW-0479">Metal-binding</keyword>
<feature type="domain" description="Radical SAM core" evidence="6">
    <location>
        <begin position="87"/>
        <end position="317"/>
    </location>
</feature>
<dbReference type="InterPro" id="IPR007197">
    <property type="entry name" value="rSAM"/>
</dbReference>
<dbReference type="GO" id="GO:0046872">
    <property type="term" value="F:metal ion binding"/>
    <property type="evidence" value="ECO:0007669"/>
    <property type="project" value="UniProtKB-KW"/>
</dbReference>
<evidence type="ECO:0000256" key="4">
    <source>
        <dbReference type="ARBA" id="ARBA00023004"/>
    </source>
</evidence>
<dbReference type="EMBL" id="BFAV01000102">
    <property type="protein sequence ID" value="GBF33475.1"/>
    <property type="molecule type" value="Genomic_DNA"/>
</dbReference>
<evidence type="ECO:0000259" key="6">
    <source>
        <dbReference type="PROSITE" id="PS51918"/>
    </source>
</evidence>
<dbReference type="NCBIfam" id="TIGR03974">
    <property type="entry name" value="rSAM_six_Cys"/>
    <property type="match status" value="1"/>
</dbReference>